<keyword evidence="10 13" id="KW-1133">Transmembrane helix</keyword>
<comment type="cofactor">
    <cofactor evidence="1">
        <name>heme</name>
        <dbReference type="ChEBI" id="CHEBI:30413"/>
    </cofactor>
</comment>
<keyword evidence="11" id="KW-0408">Iron</keyword>
<dbReference type="EMBL" id="JBEPML010000008">
    <property type="protein sequence ID" value="MET3792485.1"/>
    <property type="molecule type" value="Genomic_DNA"/>
</dbReference>
<evidence type="ECO:0000256" key="2">
    <source>
        <dbReference type="ARBA" id="ARBA00004651"/>
    </source>
</evidence>
<evidence type="ECO:0000256" key="1">
    <source>
        <dbReference type="ARBA" id="ARBA00001971"/>
    </source>
</evidence>
<feature type="transmembrane region" description="Helical" evidence="13">
    <location>
        <begin position="141"/>
        <end position="161"/>
    </location>
</feature>
<evidence type="ECO:0000256" key="8">
    <source>
        <dbReference type="ARBA" id="ARBA00022723"/>
    </source>
</evidence>
<reference evidence="15 16" key="1">
    <citation type="submission" date="2024-06" db="EMBL/GenBank/DDBJ databases">
        <title>Genomic Encyclopedia of Type Strains, Phase IV (KMG-IV): sequencing the most valuable type-strain genomes for metagenomic binning, comparative biology and taxonomic classification.</title>
        <authorList>
            <person name="Goeker M."/>
        </authorList>
    </citation>
    <scope>NUCLEOTIDE SEQUENCE [LARGE SCALE GENOMIC DNA]</scope>
    <source>
        <strain evidence="15 16">DSM 27865</strain>
    </source>
</reference>
<keyword evidence="7 13" id="KW-0812">Transmembrane</keyword>
<protein>
    <submittedName>
        <fullName evidence="15">Formate dehydrogenase subunit gamma</fullName>
    </submittedName>
</protein>
<dbReference type="InterPro" id="IPR011577">
    <property type="entry name" value="Cyt_b561_bac/Ni-Hgenase"/>
</dbReference>
<evidence type="ECO:0000313" key="16">
    <source>
        <dbReference type="Proteomes" id="UP001549076"/>
    </source>
</evidence>
<evidence type="ECO:0000256" key="4">
    <source>
        <dbReference type="ARBA" id="ARBA00022448"/>
    </source>
</evidence>
<evidence type="ECO:0000256" key="6">
    <source>
        <dbReference type="ARBA" id="ARBA00022617"/>
    </source>
</evidence>
<evidence type="ECO:0000256" key="5">
    <source>
        <dbReference type="ARBA" id="ARBA00022475"/>
    </source>
</evidence>
<dbReference type="InterPro" id="IPR016174">
    <property type="entry name" value="Di-haem_cyt_TM"/>
</dbReference>
<evidence type="ECO:0000313" key="15">
    <source>
        <dbReference type="EMBL" id="MET3792485.1"/>
    </source>
</evidence>
<dbReference type="RefSeq" id="WP_354195543.1">
    <property type="nucleotide sequence ID" value="NZ_JBEPML010000008.1"/>
</dbReference>
<feature type="transmembrane region" description="Helical" evidence="13">
    <location>
        <begin position="82"/>
        <end position="102"/>
    </location>
</feature>
<dbReference type="InterPro" id="IPR051817">
    <property type="entry name" value="FDH_cytochrome_b556_subunit"/>
</dbReference>
<dbReference type="Gene3D" id="1.20.950.20">
    <property type="entry name" value="Transmembrane di-heme cytochromes, Chain C"/>
    <property type="match status" value="1"/>
</dbReference>
<evidence type="ECO:0000256" key="12">
    <source>
        <dbReference type="ARBA" id="ARBA00023136"/>
    </source>
</evidence>
<keyword evidence="4" id="KW-0813">Transport</keyword>
<comment type="similarity">
    <text evidence="3">Belongs to the formate dehydrogenase gamma subunit family.</text>
</comment>
<evidence type="ECO:0000256" key="11">
    <source>
        <dbReference type="ARBA" id="ARBA00023004"/>
    </source>
</evidence>
<dbReference type="Pfam" id="PF01292">
    <property type="entry name" value="Ni_hydr_CYTB"/>
    <property type="match status" value="1"/>
</dbReference>
<name>A0ABV2N0A2_9HYPH</name>
<keyword evidence="9" id="KW-0249">Electron transport</keyword>
<dbReference type="PANTHER" id="PTHR30074">
    <property type="entry name" value="FORMATE DEHYDROGENASE, NITRATE-INDUCIBLE, CYTOCHROME B556 FDN SUBUNIT"/>
    <property type="match status" value="1"/>
</dbReference>
<dbReference type="PANTHER" id="PTHR30074:SF5">
    <property type="entry name" value="FORMATE DEHYDROGENASE, NITRATE-INDUCIBLE, CYTOCHROME B556(FDN) SUBUNIT"/>
    <property type="match status" value="1"/>
</dbReference>
<evidence type="ECO:0000256" key="13">
    <source>
        <dbReference type="SAM" id="Phobius"/>
    </source>
</evidence>
<comment type="subcellular location">
    <subcellularLocation>
        <location evidence="2">Cell membrane</location>
        <topology evidence="2">Multi-pass membrane protein</topology>
    </subcellularLocation>
</comment>
<evidence type="ECO:0000256" key="10">
    <source>
        <dbReference type="ARBA" id="ARBA00022989"/>
    </source>
</evidence>
<keyword evidence="8" id="KW-0479">Metal-binding</keyword>
<feature type="transmembrane region" description="Helical" evidence="13">
    <location>
        <begin position="45"/>
        <end position="62"/>
    </location>
</feature>
<gene>
    <name evidence="15" type="ORF">ABID37_002702</name>
</gene>
<proteinExistence type="inferred from homology"/>
<evidence type="ECO:0000256" key="7">
    <source>
        <dbReference type="ARBA" id="ARBA00022692"/>
    </source>
</evidence>
<keyword evidence="16" id="KW-1185">Reference proteome</keyword>
<feature type="domain" description="Cytochrome b561 bacterial/Ni-hydrogenase" evidence="14">
    <location>
        <begin position="35"/>
        <end position="212"/>
    </location>
</feature>
<dbReference type="SUPFAM" id="SSF81342">
    <property type="entry name" value="Transmembrane di-heme cytochromes"/>
    <property type="match status" value="1"/>
</dbReference>
<dbReference type="Proteomes" id="UP001549076">
    <property type="component" value="Unassembled WGS sequence"/>
</dbReference>
<feature type="transmembrane region" description="Helical" evidence="13">
    <location>
        <begin position="181"/>
        <end position="203"/>
    </location>
</feature>
<dbReference type="InterPro" id="IPR006471">
    <property type="entry name" value="Formate_DH_gsu"/>
</dbReference>
<evidence type="ECO:0000256" key="9">
    <source>
        <dbReference type="ARBA" id="ARBA00022982"/>
    </source>
</evidence>
<keyword evidence="6" id="KW-0349">Heme</keyword>
<comment type="caution">
    <text evidence="15">The sequence shown here is derived from an EMBL/GenBank/DDBJ whole genome shotgun (WGS) entry which is preliminary data.</text>
</comment>
<dbReference type="NCBIfam" id="TIGR01583">
    <property type="entry name" value="formate-DH-gamm"/>
    <property type="match status" value="1"/>
</dbReference>
<organism evidence="15 16">
    <name type="scientific">Aquamicrobium terrae</name>
    <dbReference type="NCBI Taxonomy" id="1324945"/>
    <lineage>
        <taxon>Bacteria</taxon>
        <taxon>Pseudomonadati</taxon>
        <taxon>Pseudomonadota</taxon>
        <taxon>Alphaproteobacteria</taxon>
        <taxon>Hyphomicrobiales</taxon>
        <taxon>Phyllobacteriaceae</taxon>
        <taxon>Aquamicrobium</taxon>
    </lineage>
</organism>
<evidence type="ECO:0000256" key="3">
    <source>
        <dbReference type="ARBA" id="ARBA00010747"/>
    </source>
</evidence>
<keyword evidence="12 13" id="KW-0472">Membrane</keyword>
<keyword evidence="5" id="KW-1003">Cell membrane</keyword>
<accession>A0ABV2N0A2</accession>
<evidence type="ECO:0000259" key="14">
    <source>
        <dbReference type="Pfam" id="PF01292"/>
    </source>
</evidence>
<sequence>MTDSTLRGHNAPAVSKDEIDSGDRLYVGREVVVDRYTRWARLNHWVTAICLILLALSGLALFHPSLFWLTALFGGGQWTRAIHPWIGVVLFFSFTGLFIRFFRLNLPRRDDAQWAAHIGDVLKGDEEKLPEVGKYNAGQKFVFWAMSVLIVILIATGLMIWQRYFAQYLTIPQARVAVLVHSMAAIAIICVWIIHVYAAFWVADTLRAMTRGNVSGGWAWRHHRKWLRALAAYGKRDDETPAAKRPAGKRQV</sequence>